<dbReference type="Pfam" id="PF07152">
    <property type="entry name" value="YaeQ"/>
    <property type="match status" value="1"/>
</dbReference>
<evidence type="ECO:0008006" key="3">
    <source>
        <dbReference type="Google" id="ProtNLM"/>
    </source>
</evidence>
<dbReference type="SMART" id="SM01322">
    <property type="entry name" value="YaeQ"/>
    <property type="match status" value="1"/>
</dbReference>
<dbReference type="SUPFAM" id="SSF52980">
    <property type="entry name" value="Restriction endonuclease-like"/>
    <property type="match status" value="1"/>
</dbReference>
<organism evidence="1 2">
    <name type="scientific">Amphritea japonica ATCC BAA-1530</name>
    <dbReference type="NCBI Taxonomy" id="1278309"/>
    <lineage>
        <taxon>Bacteria</taxon>
        <taxon>Pseudomonadati</taxon>
        <taxon>Pseudomonadota</taxon>
        <taxon>Gammaproteobacteria</taxon>
        <taxon>Oceanospirillales</taxon>
        <taxon>Oceanospirillaceae</taxon>
        <taxon>Amphritea</taxon>
    </lineage>
</organism>
<evidence type="ECO:0000313" key="2">
    <source>
        <dbReference type="Proteomes" id="UP000595663"/>
    </source>
</evidence>
<dbReference type="InterPro" id="IPR011335">
    <property type="entry name" value="Restrct_endonuc-II-like"/>
</dbReference>
<dbReference type="InterPro" id="IPR009822">
    <property type="entry name" value="YaeQ"/>
</dbReference>
<sequence length="180" mass="20854">MALKPTIYKVELQLSDTDRHCYETCHMTLAQHPSETLQRMMVRLMVFGINYHQDLSFTRGLSSTDEPELWQVGPDGQIEHWIELGQASPDRLRKAVSRAPKISLYAYGREVDTWWEKQGQAISGLPKVTVWRFEDREVEPLEMFVSRSMQLSLTISDGELYLSDSNNHLSLKAVQLHFEK</sequence>
<dbReference type="KEGG" id="ajp:AMJAP_1953"/>
<evidence type="ECO:0000313" key="1">
    <source>
        <dbReference type="EMBL" id="BBB26544.1"/>
    </source>
</evidence>
<proteinExistence type="predicted"/>
<dbReference type="EMBL" id="AP014545">
    <property type="protein sequence ID" value="BBB26544.1"/>
    <property type="molecule type" value="Genomic_DNA"/>
</dbReference>
<dbReference type="PANTHER" id="PTHR38784">
    <property type="entry name" value="SUCROSE PHOSPHORYLASE"/>
    <property type="match status" value="1"/>
</dbReference>
<dbReference type="OrthoDB" id="5293309at2"/>
<reference evidence="1 2" key="1">
    <citation type="journal article" date="2008" name="Int. J. Syst. Evol. Microbiol.">
        <title>Amphritea japonica sp. nov. and Amphritea balenae sp. nov., isolated from the sediment adjacent to sperm whale carcasses off Kagoshima, Japan.</title>
        <authorList>
            <person name="Miyazaki M."/>
            <person name="Nogi Y."/>
            <person name="Fujiwara Y."/>
            <person name="Kawato M."/>
            <person name="Nagahama T."/>
            <person name="Kubokawa K."/>
            <person name="Horikoshi K."/>
        </authorList>
    </citation>
    <scope>NUCLEOTIDE SEQUENCE [LARGE SCALE GENOMIC DNA]</scope>
    <source>
        <strain evidence="1 2">ATCC BAA-1530</strain>
    </source>
</reference>
<dbReference type="Gene3D" id="3.10.640.10">
    <property type="entry name" value="Restriction endonuclease-like alpha-beta roll domain"/>
    <property type="match status" value="1"/>
</dbReference>
<keyword evidence="2" id="KW-1185">Reference proteome</keyword>
<accession>A0A7R6P5V8</accession>
<gene>
    <name evidence="1" type="ORF">AMJAP_1953</name>
</gene>
<dbReference type="RefSeq" id="WP_019620672.1">
    <property type="nucleotide sequence ID" value="NZ_AP014545.1"/>
</dbReference>
<name>A0A7R6P5V8_9GAMM</name>
<dbReference type="PIRSF" id="PIRSF011484">
    <property type="entry name" value="YaeQ"/>
    <property type="match status" value="1"/>
</dbReference>
<dbReference type="Proteomes" id="UP000595663">
    <property type="component" value="Chromosome"/>
</dbReference>
<dbReference type="InterPro" id="IPR038590">
    <property type="entry name" value="YaeQ_sf"/>
</dbReference>
<dbReference type="AlphaFoldDB" id="A0A7R6P5V8"/>
<protein>
    <recommendedName>
        <fullName evidence="3">YaeQ family protein</fullName>
    </recommendedName>
</protein>
<dbReference type="PANTHER" id="PTHR38784:SF1">
    <property type="entry name" value="SUCROSE PHOSPHORYLASE"/>
    <property type="match status" value="1"/>
</dbReference>